<dbReference type="Pfam" id="PF12704">
    <property type="entry name" value="MacB_PCD"/>
    <property type="match status" value="1"/>
</dbReference>
<name>A0A9N7JK63_CLOSE</name>
<protein>
    <submittedName>
        <fullName evidence="10 11">ABC transporter permease</fullName>
    </submittedName>
</protein>
<dbReference type="GO" id="GO:0005886">
    <property type="term" value="C:plasma membrane"/>
    <property type="evidence" value="ECO:0007669"/>
    <property type="project" value="UniProtKB-SubCell"/>
</dbReference>
<evidence type="ECO:0000259" key="9">
    <source>
        <dbReference type="Pfam" id="PF12704"/>
    </source>
</evidence>
<sequence>MRENFKMAIESIKSNKLRSFLTMLGIIIGVSSVITIISLGKGGKEVVTGKLEKIGSSTVQIKVDNSRAKKKDYIKLEDINEIKEKGEFVKAITPTVMRVGICKVDNKEKSIYVNGVTSDYKYIENAEIIQGRYFTEKECVEGKAVVVIDEFTAKSLFGCKEVVGENILIGTSNNLKKLIIIGVTKSPGYMDAAPVEHIPAIATVPKNSLDNIFGKSEIESIFLLAKSKEDIEAASNEAINIISARHNNREKELYIGEKIIKQVEEINKVIDIFSSFISAVAGISLLVGGIGVMNIMLVSVTERTKEIGIRKAVGATTKSILLQFLTEAMIVSLIGGIIGLIVGITSAFLVGSIMGVIPKVTFLHIFLVIIFSSAVGIFFGIYPAKKAAQLDPIDALREE</sequence>
<evidence type="ECO:0000256" key="1">
    <source>
        <dbReference type="ARBA" id="ARBA00004651"/>
    </source>
</evidence>
<proteinExistence type="inferred from homology"/>
<evidence type="ECO:0000256" key="2">
    <source>
        <dbReference type="ARBA" id="ARBA00022475"/>
    </source>
</evidence>
<dbReference type="OrthoDB" id="9770036at2"/>
<dbReference type="Pfam" id="PF02687">
    <property type="entry name" value="FtsX"/>
    <property type="match status" value="1"/>
</dbReference>
<evidence type="ECO:0000259" key="8">
    <source>
        <dbReference type="Pfam" id="PF02687"/>
    </source>
</evidence>
<keyword evidence="4 7" id="KW-1133">Transmembrane helix</keyword>
<evidence type="ECO:0000256" key="3">
    <source>
        <dbReference type="ARBA" id="ARBA00022692"/>
    </source>
</evidence>
<gene>
    <name evidence="10" type="ORF">CP523_02920</name>
    <name evidence="11" type="ORF">NH397_11255</name>
</gene>
<evidence type="ECO:0000256" key="6">
    <source>
        <dbReference type="ARBA" id="ARBA00038076"/>
    </source>
</evidence>
<dbReference type="InterPro" id="IPR025857">
    <property type="entry name" value="MacB_PCD"/>
</dbReference>
<dbReference type="Proteomes" id="UP001055437">
    <property type="component" value="Chromosome"/>
</dbReference>
<feature type="transmembrane region" description="Helical" evidence="7">
    <location>
        <begin position="321"/>
        <end position="350"/>
    </location>
</feature>
<feature type="transmembrane region" description="Helical" evidence="7">
    <location>
        <begin position="362"/>
        <end position="382"/>
    </location>
</feature>
<keyword evidence="3 7" id="KW-0812">Transmembrane</keyword>
<dbReference type="RefSeq" id="WP_066677020.1">
    <property type="nucleotide sequence ID" value="NZ_CABMIZ010000021.1"/>
</dbReference>
<dbReference type="InterPro" id="IPR003838">
    <property type="entry name" value="ABC3_permease_C"/>
</dbReference>
<dbReference type="KEGG" id="csep:CP523_02920"/>
<evidence type="ECO:0000313" key="10">
    <source>
        <dbReference type="EMBL" id="AYE33489.1"/>
    </source>
</evidence>
<organism evidence="10 12">
    <name type="scientific">Clostridium septicum</name>
    <dbReference type="NCBI Taxonomy" id="1504"/>
    <lineage>
        <taxon>Bacteria</taxon>
        <taxon>Bacillati</taxon>
        <taxon>Bacillota</taxon>
        <taxon>Clostridia</taxon>
        <taxon>Eubacteriales</taxon>
        <taxon>Clostridiaceae</taxon>
        <taxon>Clostridium</taxon>
    </lineage>
</organism>
<evidence type="ECO:0000313" key="13">
    <source>
        <dbReference type="Proteomes" id="UP001055437"/>
    </source>
</evidence>
<evidence type="ECO:0000256" key="7">
    <source>
        <dbReference type="SAM" id="Phobius"/>
    </source>
</evidence>
<evidence type="ECO:0000256" key="5">
    <source>
        <dbReference type="ARBA" id="ARBA00023136"/>
    </source>
</evidence>
<dbReference type="Proteomes" id="UP000280586">
    <property type="component" value="Chromosome"/>
</dbReference>
<dbReference type="InterPro" id="IPR050250">
    <property type="entry name" value="Macrolide_Exporter_MacB"/>
</dbReference>
<evidence type="ECO:0000256" key="4">
    <source>
        <dbReference type="ARBA" id="ARBA00022989"/>
    </source>
</evidence>
<dbReference type="EMBL" id="CP099799">
    <property type="protein sequence ID" value="USS00069.1"/>
    <property type="molecule type" value="Genomic_DNA"/>
</dbReference>
<feature type="domain" description="ABC3 transporter permease C-terminal" evidence="8">
    <location>
        <begin position="279"/>
        <end position="392"/>
    </location>
</feature>
<keyword evidence="5 7" id="KW-0472">Membrane</keyword>
<evidence type="ECO:0000313" key="12">
    <source>
        <dbReference type="Proteomes" id="UP000280586"/>
    </source>
</evidence>
<evidence type="ECO:0000313" key="11">
    <source>
        <dbReference type="EMBL" id="USS00069.1"/>
    </source>
</evidence>
<feature type="domain" description="MacB-like periplasmic core" evidence="9">
    <location>
        <begin position="19"/>
        <end position="238"/>
    </location>
</feature>
<feature type="transmembrane region" description="Helical" evidence="7">
    <location>
        <begin position="276"/>
        <end position="300"/>
    </location>
</feature>
<dbReference type="AlphaFoldDB" id="A0A9N7JK63"/>
<dbReference type="GO" id="GO:0022857">
    <property type="term" value="F:transmembrane transporter activity"/>
    <property type="evidence" value="ECO:0007669"/>
    <property type="project" value="TreeGrafter"/>
</dbReference>
<dbReference type="EMBL" id="CP023671">
    <property type="protein sequence ID" value="AYE33489.1"/>
    <property type="molecule type" value="Genomic_DNA"/>
</dbReference>
<keyword evidence="13" id="KW-1185">Reference proteome</keyword>
<dbReference type="PANTHER" id="PTHR30572">
    <property type="entry name" value="MEMBRANE COMPONENT OF TRANSPORTER-RELATED"/>
    <property type="match status" value="1"/>
</dbReference>
<feature type="transmembrane region" description="Helical" evidence="7">
    <location>
        <begin position="20"/>
        <end position="40"/>
    </location>
</feature>
<reference evidence="10 12" key="1">
    <citation type="submission" date="2017-09" db="EMBL/GenBank/DDBJ databases">
        <authorList>
            <person name="Thomas P."/>
            <person name="Seyboldt C."/>
        </authorList>
    </citation>
    <scope>NUCLEOTIDE SEQUENCE [LARGE SCALE GENOMIC DNA]</scope>
    <source>
        <strain evidence="10 12">DSM 7534</strain>
    </source>
</reference>
<comment type="subcellular location">
    <subcellularLocation>
        <location evidence="1">Cell membrane</location>
        <topology evidence="1">Multi-pass membrane protein</topology>
    </subcellularLocation>
</comment>
<reference evidence="11" key="2">
    <citation type="submission" date="2022-06" db="EMBL/GenBank/DDBJ databases">
        <authorList>
            <person name="Holder M.E."/>
            <person name="Ajami N.J."/>
            <person name="Petrosino J.F."/>
        </authorList>
    </citation>
    <scope>NUCLEOTIDE SEQUENCE</scope>
    <source>
        <strain evidence="11">RMA 8861</strain>
    </source>
</reference>
<comment type="similarity">
    <text evidence="6">Belongs to the ABC-4 integral membrane protein family.</text>
</comment>
<dbReference type="PANTHER" id="PTHR30572:SF4">
    <property type="entry name" value="ABC TRANSPORTER PERMEASE YTRF"/>
    <property type="match status" value="1"/>
</dbReference>
<keyword evidence="2" id="KW-1003">Cell membrane</keyword>
<accession>A0A9N7JK63</accession>
<dbReference type="GeneID" id="303559631"/>